<dbReference type="InterPro" id="IPR022224">
    <property type="entry name" value="DUF3750"/>
</dbReference>
<accession>A0A4R5Q926</accession>
<organism evidence="1 2">
    <name type="scientific">Dankookia rubra</name>
    <dbReference type="NCBI Taxonomy" id="1442381"/>
    <lineage>
        <taxon>Bacteria</taxon>
        <taxon>Pseudomonadati</taxon>
        <taxon>Pseudomonadota</taxon>
        <taxon>Alphaproteobacteria</taxon>
        <taxon>Acetobacterales</taxon>
        <taxon>Roseomonadaceae</taxon>
        <taxon>Dankookia</taxon>
    </lineage>
</organism>
<dbReference type="RefSeq" id="WP_133291741.1">
    <property type="nucleotide sequence ID" value="NZ_SMSJ01000065.1"/>
</dbReference>
<dbReference type="AlphaFoldDB" id="A0A4R5Q926"/>
<gene>
    <name evidence="1" type="ORF">E2C06_27255</name>
</gene>
<evidence type="ECO:0000313" key="1">
    <source>
        <dbReference type="EMBL" id="TDH59470.1"/>
    </source>
</evidence>
<proteinExistence type="predicted"/>
<name>A0A4R5Q926_9PROT</name>
<dbReference type="Proteomes" id="UP000295096">
    <property type="component" value="Unassembled WGS sequence"/>
</dbReference>
<comment type="caution">
    <text evidence="1">The sequence shown here is derived from an EMBL/GenBank/DDBJ whole genome shotgun (WGS) entry which is preliminary data.</text>
</comment>
<dbReference type="Pfam" id="PF12570">
    <property type="entry name" value="DUF3750"/>
    <property type="match status" value="1"/>
</dbReference>
<keyword evidence="2" id="KW-1185">Reference proteome</keyword>
<sequence>MSVLKLALLLFALFFLLPLGIATLLYQRTGIGADWWSADRSSIGHLPPATQTPGAVVRVFAAPTVRWRGIFAVHCWIVLKPAGAAAYTRYDYTAWGDPIRVNGFAPDGRWFGRNPELIFAAEGATAAAMIPRMQAAIEGYTWRRRGDYRAWPGPNSNTFVAAVLAAVPEAAVSLPPTAIGKDYPHDGRWLRRTPSGTGLAISLGGYAGLTLGWVEGIEVNLLGAVAGFDLRRPALKLPGLGRLGMPGMPATVAS</sequence>
<dbReference type="EMBL" id="SMSJ01000065">
    <property type="protein sequence ID" value="TDH59470.1"/>
    <property type="molecule type" value="Genomic_DNA"/>
</dbReference>
<dbReference type="OrthoDB" id="199084at2"/>
<evidence type="ECO:0000313" key="2">
    <source>
        <dbReference type="Proteomes" id="UP000295096"/>
    </source>
</evidence>
<protein>
    <submittedName>
        <fullName evidence="1">DUF3750 domain-containing protein</fullName>
    </submittedName>
</protein>
<reference evidence="1 2" key="1">
    <citation type="journal article" date="2016" name="J. Microbiol.">
        <title>Dankookia rubra gen. nov., sp. nov., an alphaproteobacterium isolated from sediment of a shallow stream.</title>
        <authorList>
            <person name="Kim W.H."/>
            <person name="Kim D.H."/>
            <person name="Kang K."/>
            <person name="Ahn T.Y."/>
        </authorList>
    </citation>
    <scope>NUCLEOTIDE SEQUENCE [LARGE SCALE GENOMIC DNA]</scope>
    <source>
        <strain evidence="1 2">JCM30602</strain>
    </source>
</reference>